<evidence type="ECO:0000313" key="4">
    <source>
        <dbReference type="EMBL" id="KRK19127.1"/>
    </source>
</evidence>
<evidence type="ECO:0000313" key="5">
    <source>
        <dbReference type="Proteomes" id="UP000051181"/>
    </source>
</evidence>
<feature type="domain" description="Glycosyltransferase 2-like" evidence="3">
    <location>
        <begin position="6"/>
        <end position="136"/>
    </location>
</feature>
<dbReference type="AlphaFoldDB" id="A0A0R1FKG6"/>
<keyword evidence="1" id="KW-0328">Glycosyltransferase</keyword>
<name>A0A0R1FKG6_9LACO</name>
<dbReference type="SUPFAM" id="SSF53448">
    <property type="entry name" value="Nucleotide-diphospho-sugar transferases"/>
    <property type="match status" value="1"/>
</dbReference>
<reference evidence="4 5" key="1">
    <citation type="journal article" date="2015" name="Genome Announc.">
        <title>Expanding the biotechnology potential of lactobacilli through comparative genomics of 213 strains and associated genera.</title>
        <authorList>
            <person name="Sun Z."/>
            <person name="Harris H.M."/>
            <person name="McCann A."/>
            <person name="Guo C."/>
            <person name="Argimon S."/>
            <person name="Zhang W."/>
            <person name="Yang X."/>
            <person name="Jeffery I.B."/>
            <person name="Cooney J.C."/>
            <person name="Kagawa T.F."/>
            <person name="Liu W."/>
            <person name="Song Y."/>
            <person name="Salvetti E."/>
            <person name="Wrobel A."/>
            <person name="Rasinkangas P."/>
            <person name="Parkhill J."/>
            <person name="Rea M.C."/>
            <person name="O'Sullivan O."/>
            <person name="Ritari J."/>
            <person name="Douillard F.P."/>
            <person name="Paul Ross R."/>
            <person name="Yang R."/>
            <person name="Briner A.E."/>
            <person name="Felis G.E."/>
            <person name="de Vos W.M."/>
            <person name="Barrangou R."/>
            <person name="Klaenhammer T.R."/>
            <person name="Caufield P.W."/>
            <person name="Cui Y."/>
            <person name="Zhang H."/>
            <person name="O'Toole P.W."/>
        </authorList>
    </citation>
    <scope>NUCLEOTIDE SEQUENCE [LARGE SCALE GENOMIC DNA]</scope>
    <source>
        <strain evidence="4 5">DSM 20001</strain>
    </source>
</reference>
<dbReference type="Pfam" id="PF00535">
    <property type="entry name" value="Glycos_transf_2"/>
    <property type="match status" value="1"/>
</dbReference>
<proteinExistence type="predicted"/>
<dbReference type="GeneID" id="65915867"/>
<evidence type="ECO:0000259" key="3">
    <source>
        <dbReference type="Pfam" id="PF00535"/>
    </source>
</evidence>
<dbReference type="InterPro" id="IPR001173">
    <property type="entry name" value="Glyco_trans_2-like"/>
</dbReference>
<dbReference type="PANTHER" id="PTHR22916">
    <property type="entry name" value="GLYCOSYLTRANSFERASE"/>
    <property type="match status" value="1"/>
</dbReference>
<dbReference type="InterPro" id="IPR029044">
    <property type="entry name" value="Nucleotide-diphossugar_trans"/>
</dbReference>
<dbReference type="Gene3D" id="3.90.550.10">
    <property type="entry name" value="Spore Coat Polysaccharide Biosynthesis Protein SpsA, Chain A"/>
    <property type="match status" value="1"/>
</dbReference>
<dbReference type="RefSeq" id="WP_010011348.1">
    <property type="nucleotide sequence ID" value="NZ_AZCN01000003.1"/>
</dbReference>
<dbReference type="Proteomes" id="UP000051181">
    <property type="component" value="Unassembled WGS sequence"/>
</dbReference>
<dbReference type="PANTHER" id="PTHR22916:SF51">
    <property type="entry name" value="GLYCOSYLTRANSFERASE EPSH-RELATED"/>
    <property type="match status" value="1"/>
</dbReference>
<comment type="caution">
    <text evidence="4">The sequence shown here is derived from an EMBL/GenBank/DDBJ whole genome shotgun (WGS) entry which is preliminary data.</text>
</comment>
<evidence type="ECO:0000256" key="2">
    <source>
        <dbReference type="ARBA" id="ARBA00022679"/>
    </source>
</evidence>
<dbReference type="eggNOG" id="COG1216">
    <property type="taxonomic scope" value="Bacteria"/>
</dbReference>
<dbReference type="CDD" id="cd00761">
    <property type="entry name" value="Glyco_tranf_GTA_type"/>
    <property type="match status" value="1"/>
</dbReference>
<sequence>MAKRFTVIVPVYNLAAYLNKCLASLQAQTYTGFNVWLIDDGSTDDSVAIMQAWVKKDSRFHLWRQPANQGVSAARNVGLRQAQGDYICFVDGDDWCEPTYLVGFAEQMAQPQVDMALCGYSTDGDHSTKAQTTKLEHNGLKVLLGDDRQRMLTQRQMLAAVLKPSGDIRGFLWNKCYWLDVIRQQHLVFDEEISLLEDQLFNVAYVLQTQRFYYVATPQYHYVTRENSAIHKWTPQTLPAELQALSRIQQLLSQHPELQFSRLLARRRKQIRHDLVARLHQPTRK</sequence>
<gene>
    <name evidence="4" type="ORF">FD22_GL001165</name>
</gene>
<organism evidence="4 5">
    <name type="scientific">Loigolactobacillus coryniformis subsp. coryniformis KCTC 3167 = DSM 20001</name>
    <dbReference type="NCBI Taxonomy" id="913848"/>
    <lineage>
        <taxon>Bacteria</taxon>
        <taxon>Bacillati</taxon>
        <taxon>Bacillota</taxon>
        <taxon>Bacilli</taxon>
        <taxon>Lactobacillales</taxon>
        <taxon>Lactobacillaceae</taxon>
        <taxon>Loigolactobacillus</taxon>
    </lineage>
</organism>
<evidence type="ECO:0000256" key="1">
    <source>
        <dbReference type="ARBA" id="ARBA00022676"/>
    </source>
</evidence>
<dbReference type="EMBL" id="AZCN01000003">
    <property type="protein sequence ID" value="KRK19127.1"/>
    <property type="molecule type" value="Genomic_DNA"/>
</dbReference>
<keyword evidence="2 4" id="KW-0808">Transferase</keyword>
<dbReference type="PATRIC" id="fig|913848.6.peg.1202"/>
<dbReference type="GO" id="GO:0016757">
    <property type="term" value="F:glycosyltransferase activity"/>
    <property type="evidence" value="ECO:0007669"/>
    <property type="project" value="UniProtKB-KW"/>
</dbReference>
<protein>
    <submittedName>
        <fullName evidence="4">Glycosyl transferase group 2</fullName>
    </submittedName>
</protein>
<accession>A0A0R1FKG6</accession>